<dbReference type="PATRIC" id="fig|1423749.3.peg.500"/>
<dbReference type="PANTHER" id="PTHR30575">
    <property type="entry name" value="PEPTIDASE M20"/>
    <property type="match status" value="1"/>
</dbReference>
<dbReference type="InterPro" id="IPR052030">
    <property type="entry name" value="Peptidase_M20/M20A_hydrolases"/>
</dbReference>
<feature type="domain" description="Peptidase M20 dimerisation" evidence="2">
    <location>
        <begin position="204"/>
        <end position="295"/>
    </location>
</feature>
<evidence type="ECO:0000313" key="3">
    <source>
        <dbReference type="EMBL" id="KRM01702.1"/>
    </source>
</evidence>
<dbReference type="FunFam" id="3.30.70.360:FF:000004">
    <property type="entry name" value="Peptidase M20 domain-containing protein 2"/>
    <property type="match status" value="1"/>
</dbReference>
<dbReference type="SUPFAM" id="SSF53187">
    <property type="entry name" value="Zn-dependent exopeptidases"/>
    <property type="match status" value="1"/>
</dbReference>
<dbReference type="Pfam" id="PF07687">
    <property type="entry name" value="M20_dimer"/>
    <property type="match status" value="1"/>
</dbReference>
<dbReference type="GO" id="GO:0046657">
    <property type="term" value="P:folic acid catabolic process"/>
    <property type="evidence" value="ECO:0007669"/>
    <property type="project" value="TreeGrafter"/>
</dbReference>
<dbReference type="GO" id="GO:0016805">
    <property type="term" value="F:dipeptidase activity"/>
    <property type="evidence" value="ECO:0007669"/>
    <property type="project" value="InterPro"/>
</dbReference>
<keyword evidence="4" id="KW-1185">Reference proteome</keyword>
<gene>
    <name evidence="3" type="ORF">FC60_GL000496</name>
</gene>
<dbReference type="CDD" id="cd03887">
    <property type="entry name" value="M20_Acy1L2"/>
    <property type="match status" value="1"/>
</dbReference>
<dbReference type="InterPro" id="IPR017439">
    <property type="entry name" value="Amidohydrolase"/>
</dbReference>
<proteinExistence type="inferred from homology"/>
<dbReference type="AlphaFoldDB" id="A0A0R1VF22"/>
<reference evidence="3 4" key="1">
    <citation type="journal article" date="2015" name="Genome Announc.">
        <title>Expanding the biotechnology potential of lactobacilli through comparative genomics of 213 strains and associated genera.</title>
        <authorList>
            <person name="Sun Z."/>
            <person name="Harris H.M."/>
            <person name="McCann A."/>
            <person name="Guo C."/>
            <person name="Argimon S."/>
            <person name="Zhang W."/>
            <person name="Yang X."/>
            <person name="Jeffery I.B."/>
            <person name="Cooney J.C."/>
            <person name="Kagawa T.F."/>
            <person name="Liu W."/>
            <person name="Song Y."/>
            <person name="Salvetti E."/>
            <person name="Wrobel A."/>
            <person name="Rasinkangas P."/>
            <person name="Parkhill J."/>
            <person name="Rea M.C."/>
            <person name="O'Sullivan O."/>
            <person name="Ritari J."/>
            <person name="Douillard F.P."/>
            <person name="Paul Ross R."/>
            <person name="Yang R."/>
            <person name="Briner A.E."/>
            <person name="Felis G.E."/>
            <person name="de Vos W.M."/>
            <person name="Barrangou R."/>
            <person name="Klaenhammer T.R."/>
            <person name="Caufield P.W."/>
            <person name="Cui Y."/>
            <person name="Zhang H."/>
            <person name="O'Toole P.W."/>
        </authorList>
    </citation>
    <scope>NUCLEOTIDE SEQUENCE [LARGE SCALE GENOMIC DNA]</scope>
    <source>
        <strain evidence="3 4">DSM 16045</strain>
    </source>
</reference>
<evidence type="ECO:0000313" key="4">
    <source>
        <dbReference type="Proteomes" id="UP000051739"/>
    </source>
</evidence>
<dbReference type="SUPFAM" id="SSF55031">
    <property type="entry name" value="Bacterial exopeptidase dimerisation domain"/>
    <property type="match status" value="1"/>
</dbReference>
<dbReference type="InterPro" id="IPR017144">
    <property type="entry name" value="Xaa-Arg_dipeptidase"/>
</dbReference>
<evidence type="ECO:0000256" key="1">
    <source>
        <dbReference type="PIRNR" id="PIRNR037226"/>
    </source>
</evidence>
<dbReference type="Gene3D" id="3.30.70.360">
    <property type="match status" value="1"/>
</dbReference>
<organism evidence="3 4">
    <name type="scientific">Limosilactobacillus gastricus DSM 16045</name>
    <dbReference type="NCBI Taxonomy" id="1423749"/>
    <lineage>
        <taxon>Bacteria</taxon>
        <taxon>Bacillati</taxon>
        <taxon>Bacillota</taxon>
        <taxon>Bacilli</taxon>
        <taxon>Lactobacillales</taxon>
        <taxon>Lactobacillaceae</taxon>
        <taxon>Limosilactobacillus</taxon>
    </lineage>
</organism>
<comment type="similarity">
    <text evidence="1">Belongs to the peptidase M20A family.</text>
</comment>
<sequence length="429" mass="47080">MDYINAIFLKVDLNLKNDMRGNLLGGECLVMNQTQTKILDYIDQHLMEYQKLAHFIHEHPEVSNYEFESSKALADRLRKTGFTVQMDVAGHRTAFDARYRSVKDGPTVVFLAEYDALPKLGHACGHNLNGAYSLLAAIALKEVMDELGGEIRVYGTPGEEGGELGSSKGYFVDEGFFDDVDAVLCMHAGCRWMRTVPYLANAPMNIKFTGTPSHAAAYPEKGRSALAGVIETFNGLNAMRAYLPKDANVHGIITDGGEFPNIIPEHAAAQFFIRAFQRKTVEQVYQQLEKIAQGAALATGTTVTCEPAQHRVDNQVLVPAFDELAWQHIGDAQIPDRDLQTDTFDVAASSDVGNVSQVVPTIQLISSITDDLISFHTEEFAQAADSEKGMNSIAPGAKLLALTAYDLLVQPATLQVIKEQWRLALADNN</sequence>
<dbReference type="PANTHER" id="PTHR30575:SF0">
    <property type="entry name" value="XAA-ARG DIPEPTIDASE"/>
    <property type="match status" value="1"/>
</dbReference>
<dbReference type="InterPro" id="IPR002933">
    <property type="entry name" value="Peptidase_M20"/>
</dbReference>
<dbReference type="Gene3D" id="3.40.630.10">
    <property type="entry name" value="Zn peptidases"/>
    <property type="match status" value="1"/>
</dbReference>
<dbReference type="InterPro" id="IPR011650">
    <property type="entry name" value="Peptidase_M20_dimer"/>
</dbReference>
<dbReference type="InterPro" id="IPR036264">
    <property type="entry name" value="Bact_exopeptidase_dim_dom"/>
</dbReference>
<dbReference type="Proteomes" id="UP000051739">
    <property type="component" value="Unassembled WGS sequence"/>
</dbReference>
<name>A0A0R1VF22_9LACO</name>
<protein>
    <recommendedName>
        <fullName evidence="1">Peptidase M20 domain-containing protein 2</fullName>
    </recommendedName>
</protein>
<accession>A0A0R1VF22</accession>
<comment type="caution">
    <text evidence="3">The sequence shown here is derived from an EMBL/GenBank/DDBJ whole genome shotgun (WGS) entry which is preliminary data.</text>
</comment>
<dbReference type="NCBIfam" id="TIGR01891">
    <property type="entry name" value="amidohydrolases"/>
    <property type="match status" value="1"/>
</dbReference>
<dbReference type="EMBL" id="AZFN01000015">
    <property type="protein sequence ID" value="KRM01702.1"/>
    <property type="molecule type" value="Genomic_DNA"/>
</dbReference>
<dbReference type="GO" id="GO:0071713">
    <property type="term" value="F:para-aminobenzoyl-glutamate hydrolase activity"/>
    <property type="evidence" value="ECO:0007669"/>
    <property type="project" value="TreeGrafter"/>
</dbReference>
<evidence type="ECO:0000259" key="2">
    <source>
        <dbReference type="Pfam" id="PF07687"/>
    </source>
</evidence>
<dbReference type="PIRSF" id="PIRSF037226">
    <property type="entry name" value="Amidohydrolase_ACY1L2_prd"/>
    <property type="match status" value="1"/>
</dbReference>
<dbReference type="Pfam" id="PF01546">
    <property type="entry name" value="Peptidase_M20"/>
    <property type="match status" value="1"/>
</dbReference>
<dbReference type="GO" id="GO:0005737">
    <property type="term" value="C:cytoplasm"/>
    <property type="evidence" value="ECO:0007669"/>
    <property type="project" value="TreeGrafter"/>
</dbReference>